<proteinExistence type="predicted"/>
<dbReference type="EMBL" id="DTHS01000014">
    <property type="protein sequence ID" value="HHR48352.1"/>
    <property type="molecule type" value="Genomic_DNA"/>
</dbReference>
<gene>
    <name evidence="1" type="ORF">ENV79_01745</name>
</gene>
<organism evidence="1">
    <name type="scientific">candidate division WOR-3 bacterium</name>
    <dbReference type="NCBI Taxonomy" id="2052148"/>
    <lineage>
        <taxon>Bacteria</taxon>
        <taxon>Bacteria division WOR-3</taxon>
    </lineage>
</organism>
<evidence type="ECO:0000313" key="1">
    <source>
        <dbReference type="EMBL" id="HHR48352.1"/>
    </source>
</evidence>
<accession>A0A7V5XZC4</accession>
<comment type="caution">
    <text evidence="1">The sequence shown here is derived from an EMBL/GenBank/DDBJ whole genome shotgun (WGS) entry which is preliminary data.</text>
</comment>
<protein>
    <submittedName>
        <fullName evidence="1">Uncharacterized protein</fullName>
    </submittedName>
</protein>
<name>A0A7V5XZC4_UNCW3</name>
<dbReference type="AlphaFoldDB" id="A0A7V5XZC4"/>
<reference evidence="1" key="1">
    <citation type="journal article" date="2020" name="mSystems">
        <title>Genome- and Community-Level Interaction Insights into Carbon Utilization and Element Cycling Functions of Hydrothermarchaeota in Hydrothermal Sediment.</title>
        <authorList>
            <person name="Zhou Z."/>
            <person name="Liu Y."/>
            <person name="Xu W."/>
            <person name="Pan J."/>
            <person name="Luo Z.H."/>
            <person name="Li M."/>
        </authorList>
    </citation>
    <scope>NUCLEOTIDE SEQUENCE [LARGE SCALE GENOMIC DNA]</scope>
    <source>
        <strain evidence="1">SpSt-791</strain>
    </source>
</reference>
<sequence>MVVFFTILLNFYEIEELSTSVITKNLNKTFYLNASYLNRDEKNFLLFTYAHPYQLPSLNYFQSLGKFKKFGLLFQNLNYLFYNENRWAFVYSGEIKNFSYGFSPNFYYFKIEKDFDFFFTYNLGFALDFEKLTLLLSLNNLNKPKIRNEELSNKIIVGTDMKFIKNLNIAFFYLKTKGEDNYKIGFDFSLNDNLSFGQEFSFFPFIINFKLDFLFKKHLGLGYFLNFHSQLKETHLWTLYFQW</sequence>